<dbReference type="AlphaFoldDB" id="E0ULQ1"/>
<dbReference type="HOGENOM" id="CLU_070317_0_0_3"/>
<organism evidence="1 2">
    <name type="scientific">Gloeothece verrucosa (strain PCC 7822)</name>
    <name type="common">Cyanothece sp. (strain PCC 7822)</name>
    <dbReference type="NCBI Taxonomy" id="497965"/>
    <lineage>
        <taxon>Bacteria</taxon>
        <taxon>Bacillati</taxon>
        <taxon>Cyanobacteriota</taxon>
        <taxon>Cyanophyceae</taxon>
        <taxon>Oscillatoriophycideae</taxon>
        <taxon>Chroococcales</taxon>
        <taxon>Aphanothecaceae</taxon>
        <taxon>Gloeothece</taxon>
        <taxon>Gloeothece verrucosa</taxon>
    </lineage>
</organism>
<gene>
    <name evidence="1" type="ordered locus">Cyan7822_6034</name>
</gene>
<keyword evidence="2" id="KW-1185">Reference proteome</keyword>
<dbReference type="EMBL" id="CP002199">
    <property type="protein sequence ID" value="ADN17881.1"/>
    <property type="molecule type" value="Genomic_DNA"/>
</dbReference>
<dbReference type="RefSeq" id="WP_013334631.1">
    <property type="nucleotide sequence ID" value="NC_014533.1"/>
</dbReference>
<reference evidence="2" key="1">
    <citation type="journal article" date="2011" name="MBio">
        <title>Novel metabolic attributes of the genus Cyanothece, comprising a group of unicellular nitrogen-fixing Cyanobacteria.</title>
        <authorList>
            <person name="Bandyopadhyay A."/>
            <person name="Elvitigala T."/>
            <person name="Welsh E."/>
            <person name="Stockel J."/>
            <person name="Liberton M."/>
            <person name="Min H."/>
            <person name="Sherman L.A."/>
            <person name="Pakrasi H.B."/>
        </authorList>
    </citation>
    <scope>NUCLEOTIDE SEQUENCE [LARGE SCALE GENOMIC DNA]</scope>
    <source>
        <strain evidence="2">PCC 7822</strain>
        <plasmid evidence="2">Cy782201</plasmid>
    </source>
</reference>
<name>E0ULQ1_GLOV7</name>
<protein>
    <submittedName>
        <fullName evidence="1">Uncharacterized protein</fullName>
    </submittedName>
</protein>
<evidence type="ECO:0000313" key="2">
    <source>
        <dbReference type="Proteomes" id="UP000008206"/>
    </source>
</evidence>
<dbReference type="CDD" id="cd11669">
    <property type="entry name" value="TTHB210-like"/>
    <property type="match status" value="1"/>
</dbReference>
<dbReference type="KEGG" id="cyj:Cyan7822_6034"/>
<dbReference type="InterPro" id="IPR026374">
    <property type="entry name" value="Cyano_PEP"/>
</dbReference>
<dbReference type="Proteomes" id="UP000008206">
    <property type="component" value="Plasmid Cy782201"/>
</dbReference>
<dbReference type="NCBIfam" id="TIGR04155">
    <property type="entry name" value="cyano_PEP"/>
    <property type="match status" value="1"/>
</dbReference>
<evidence type="ECO:0000313" key="1">
    <source>
        <dbReference type="EMBL" id="ADN17881.1"/>
    </source>
</evidence>
<sequence length="300" mass="32852">MSSIKNLAITVGAILVTLETGNIAKAAIFLGNSPQKLGNGMINSYVVVDDLTGEPASIGLTFDVGILSGLSDGETDSEDHSHEHEHIDTVMLSLPSQASSTAFEFVAVNWNPDGHPPTGVYNTPHFDFHFYTIPQSIQQQINPANPQFPSAAYKVPPPGFVPADYYLIPNTAVPGEGSHWANFNAPEWQGVPHGFEQTFLYGYWQGIMAFQEPMVTYEFLINQQNRSTFSEAINLPAFFPKTAFYPTSYSISFDSSTSIYNVSLDHLTWRVATPVPEPFTLLGAGIAVGFGFLFKQKFPS</sequence>
<accession>E0ULQ1</accession>
<proteinExistence type="predicted"/>
<keyword evidence="1" id="KW-0614">Plasmid</keyword>
<geneLocation type="plasmid" evidence="1 2">
    <name>Cy782201</name>
</geneLocation>
<dbReference type="InterPro" id="IPR033786">
    <property type="entry name" value="TTHB210-like"/>
</dbReference>